<dbReference type="InterPro" id="IPR016024">
    <property type="entry name" value="ARM-type_fold"/>
</dbReference>
<protein>
    <recommendedName>
        <fullName evidence="4">Armadillo/beta-catenin-like repeat family protein</fullName>
    </recommendedName>
</protein>
<keyword evidence="3" id="KW-1185">Reference proteome</keyword>
<feature type="region of interest" description="Disordered" evidence="1">
    <location>
        <begin position="13"/>
        <end position="43"/>
    </location>
</feature>
<dbReference type="AlphaFoldDB" id="A2DQP6"/>
<gene>
    <name evidence="2" type="ORF">TVAG_266930</name>
</gene>
<dbReference type="KEGG" id="tva:4775347"/>
<dbReference type="PANTHER" id="PTHR21356:SF1">
    <property type="entry name" value="ARMADILLO REPEAT-CONTAINING PROTEIN 2"/>
    <property type="match status" value="1"/>
</dbReference>
<evidence type="ECO:0000313" key="2">
    <source>
        <dbReference type="EMBL" id="EAY17330.1"/>
    </source>
</evidence>
<evidence type="ECO:0000313" key="3">
    <source>
        <dbReference type="Proteomes" id="UP000001542"/>
    </source>
</evidence>
<dbReference type="OrthoDB" id="247006at2759"/>
<dbReference type="GO" id="GO:0044782">
    <property type="term" value="P:cilium organization"/>
    <property type="evidence" value="ECO:0000318"/>
    <property type="project" value="GO_Central"/>
</dbReference>
<dbReference type="SMR" id="A2DQP6"/>
<name>A2DQP6_TRIV3</name>
<dbReference type="EMBL" id="DS113232">
    <property type="protein sequence ID" value="EAY17330.1"/>
    <property type="molecule type" value="Genomic_DNA"/>
</dbReference>
<reference evidence="2" key="1">
    <citation type="submission" date="2006-10" db="EMBL/GenBank/DDBJ databases">
        <authorList>
            <person name="Amadeo P."/>
            <person name="Zhao Q."/>
            <person name="Wortman J."/>
            <person name="Fraser-Liggett C."/>
            <person name="Carlton J."/>
        </authorList>
    </citation>
    <scope>NUCLEOTIDE SEQUENCE</scope>
    <source>
        <strain evidence="2">G3</strain>
    </source>
</reference>
<reference evidence="2" key="2">
    <citation type="journal article" date="2007" name="Science">
        <title>Draft genome sequence of the sexually transmitted pathogen Trichomonas vaginalis.</title>
        <authorList>
            <person name="Carlton J.M."/>
            <person name="Hirt R.P."/>
            <person name="Silva J.C."/>
            <person name="Delcher A.L."/>
            <person name="Schatz M."/>
            <person name="Zhao Q."/>
            <person name="Wortman J.R."/>
            <person name="Bidwell S.L."/>
            <person name="Alsmark U.C.M."/>
            <person name="Besteiro S."/>
            <person name="Sicheritz-Ponten T."/>
            <person name="Noel C.J."/>
            <person name="Dacks J.B."/>
            <person name="Foster P.G."/>
            <person name="Simillion C."/>
            <person name="Van de Peer Y."/>
            <person name="Miranda-Saavedra D."/>
            <person name="Barton G.J."/>
            <person name="Westrop G.D."/>
            <person name="Mueller S."/>
            <person name="Dessi D."/>
            <person name="Fiori P.L."/>
            <person name="Ren Q."/>
            <person name="Paulsen I."/>
            <person name="Zhang H."/>
            <person name="Bastida-Corcuera F.D."/>
            <person name="Simoes-Barbosa A."/>
            <person name="Brown M.T."/>
            <person name="Hayes R.D."/>
            <person name="Mukherjee M."/>
            <person name="Okumura C.Y."/>
            <person name="Schneider R."/>
            <person name="Smith A.J."/>
            <person name="Vanacova S."/>
            <person name="Villalvazo M."/>
            <person name="Haas B.J."/>
            <person name="Pertea M."/>
            <person name="Feldblyum T.V."/>
            <person name="Utterback T.R."/>
            <person name="Shu C.L."/>
            <person name="Osoegawa K."/>
            <person name="de Jong P.J."/>
            <person name="Hrdy I."/>
            <person name="Horvathova L."/>
            <person name="Zubacova Z."/>
            <person name="Dolezal P."/>
            <person name="Malik S.B."/>
            <person name="Logsdon J.M. Jr."/>
            <person name="Henze K."/>
            <person name="Gupta A."/>
            <person name="Wang C.C."/>
            <person name="Dunne R.L."/>
            <person name="Upcroft J.A."/>
            <person name="Upcroft P."/>
            <person name="White O."/>
            <person name="Salzberg S.L."/>
            <person name="Tang P."/>
            <person name="Chiu C.-H."/>
            <person name="Lee Y.-S."/>
            <person name="Embley T.M."/>
            <person name="Coombs G.H."/>
            <person name="Mottram J.C."/>
            <person name="Tachezy J."/>
            <person name="Fraser-Liggett C.M."/>
            <person name="Johnson P.J."/>
        </authorList>
    </citation>
    <scope>NUCLEOTIDE SEQUENCE [LARGE SCALE GENOMIC DNA]</scope>
    <source>
        <strain evidence="2">G3</strain>
    </source>
</reference>
<dbReference type="InterPro" id="IPR038905">
    <property type="entry name" value="ARMC2"/>
</dbReference>
<dbReference type="Gene3D" id="1.25.10.10">
    <property type="entry name" value="Leucine-rich Repeat Variant"/>
    <property type="match status" value="2"/>
</dbReference>
<dbReference type="VEuPathDB" id="TrichDB:TVAG_266930"/>
<evidence type="ECO:0008006" key="4">
    <source>
        <dbReference type="Google" id="ProtNLM"/>
    </source>
</evidence>
<dbReference type="VEuPathDB" id="TrichDB:TVAGG3_0589960"/>
<dbReference type="SUPFAM" id="SSF48371">
    <property type="entry name" value="ARM repeat"/>
    <property type="match status" value="1"/>
</dbReference>
<proteinExistence type="predicted"/>
<accession>A2DQP6</accession>
<dbReference type="Proteomes" id="UP000001542">
    <property type="component" value="Unassembled WGS sequence"/>
</dbReference>
<dbReference type="RefSeq" id="XP_001329553.1">
    <property type="nucleotide sequence ID" value="XM_001329518.1"/>
</dbReference>
<dbReference type="PANTHER" id="PTHR21356">
    <property type="entry name" value="ARMADILLO REPEAT CONTAINING 2"/>
    <property type="match status" value="1"/>
</dbReference>
<sequence length="655" mass="72799">MLKGMKSVKRKNIPNRLIKLEPMDRPTTSHSGSRDSGENRNSISANMSMSKIIDIGEMNKSPFEQVKEQLDLAANPIDLEDALLSFAQAAQGIIDTTGLSKADIDVYNQMSPKFSAMIDSKDVENGKPLDKSVRITSATFIHMFEGLRIISNNISNILRPATRTSARTPNIVTPVHGNVGIKAVLPPIKPACPATERKPETPRKNDSPVEHFQGIMARDLFRISTREENDSFFLSSDIPDVLIDLILPDKPVKVRTYAAKAIKNATNNEKFRKLIVSLPNFDAVYTLLSYQDKNFNAIWDVASGIFRNLMIEKENHEQFIKNNLHIHLMTFLLKNVGLNDPIIRSIATNCFSVLNKVSGFDDIRASLLENFTPHQLVTIFLYYMKITDKSALVQRLAYVYADFASYEDSILEESAKITDPVDVAILTDKLAADFLAKDDLALAYILQVIANLSVDKECSQILSLSDNIPPLFARFKYGANERAGLNLLCVAANFTSHDPMWCPKELIDALPVAIVSKNLQSIIEALRALCNLALAPNDIIISSKLPELLIILIRHPSSEVVCYALQTLTNLVPQGGVRRRFREAKGVEAVLEALDVDEIDEAVLEAAAKLIMNYGAISSEEASLFIEKLSEFDCSGVDIVDVFKDFLRKQTLVSV</sequence>
<organism evidence="2 3">
    <name type="scientific">Trichomonas vaginalis (strain ATCC PRA-98 / G3)</name>
    <dbReference type="NCBI Taxonomy" id="412133"/>
    <lineage>
        <taxon>Eukaryota</taxon>
        <taxon>Metamonada</taxon>
        <taxon>Parabasalia</taxon>
        <taxon>Trichomonadida</taxon>
        <taxon>Trichomonadidae</taxon>
        <taxon>Trichomonas</taxon>
    </lineage>
</organism>
<dbReference type="InterPro" id="IPR011989">
    <property type="entry name" value="ARM-like"/>
</dbReference>
<dbReference type="InParanoid" id="A2DQP6"/>
<evidence type="ECO:0000256" key="1">
    <source>
        <dbReference type="SAM" id="MobiDB-lite"/>
    </source>
</evidence>